<accession>A0A848KJ65</accession>
<sequence length="228" mass="24616">MITNDRVDVLLAGFADDLGEPSQWPAPDEYRRSLALCIIDAIASTRSHYTSVEKILDRYRAYRAEQGGDAADDSATVLLATFDEVGGPEQWADRIGNRKPTSTSANAPLKAAAIADAARALLELGIDTAEQFRSADTATLDAAEVAWKAVPGQRSGLTWSYVVMLAGVPGPADHLVSRYVCNAVGLWETELPDDAVAALVAEAAACSELDTELLEYAIWRFESKRTLR</sequence>
<protein>
    <submittedName>
        <fullName evidence="1">Heme peroxidase</fullName>
    </submittedName>
</protein>
<dbReference type="Proteomes" id="UP000535543">
    <property type="component" value="Unassembled WGS sequence"/>
</dbReference>
<dbReference type="GO" id="GO:0004601">
    <property type="term" value="F:peroxidase activity"/>
    <property type="evidence" value="ECO:0007669"/>
    <property type="project" value="UniProtKB-KW"/>
</dbReference>
<evidence type="ECO:0000313" key="1">
    <source>
        <dbReference type="EMBL" id="NMN98745.1"/>
    </source>
</evidence>
<gene>
    <name evidence="1" type="ORF">FGL95_27300</name>
</gene>
<proteinExistence type="predicted"/>
<organism evidence="1 2">
    <name type="scientific">Antrihabitans stalactiti</name>
    <dbReference type="NCBI Taxonomy" id="2584121"/>
    <lineage>
        <taxon>Bacteria</taxon>
        <taxon>Bacillati</taxon>
        <taxon>Actinomycetota</taxon>
        <taxon>Actinomycetes</taxon>
        <taxon>Mycobacteriales</taxon>
        <taxon>Nocardiaceae</taxon>
        <taxon>Antrihabitans</taxon>
    </lineage>
</organism>
<evidence type="ECO:0000313" key="2">
    <source>
        <dbReference type="Proteomes" id="UP000535543"/>
    </source>
</evidence>
<name>A0A848KJ65_9NOCA</name>
<reference evidence="1 2" key="1">
    <citation type="submission" date="2019-05" db="EMBL/GenBank/DDBJ databases">
        <authorList>
            <person name="Lee S.D."/>
        </authorList>
    </citation>
    <scope>NUCLEOTIDE SEQUENCE [LARGE SCALE GENOMIC DNA]</scope>
    <source>
        <strain evidence="1 2">YC2-7</strain>
    </source>
</reference>
<dbReference type="AlphaFoldDB" id="A0A848KJ65"/>
<dbReference type="EMBL" id="VCQU01000012">
    <property type="protein sequence ID" value="NMN98745.1"/>
    <property type="molecule type" value="Genomic_DNA"/>
</dbReference>
<keyword evidence="2" id="KW-1185">Reference proteome</keyword>
<comment type="caution">
    <text evidence="1">The sequence shown here is derived from an EMBL/GenBank/DDBJ whole genome shotgun (WGS) entry which is preliminary data.</text>
</comment>
<dbReference type="RefSeq" id="WP_169593363.1">
    <property type="nucleotide sequence ID" value="NZ_VCQU01000012.1"/>
</dbReference>
<reference evidence="1 2" key="2">
    <citation type="submission" date="2020-06" db="EMBL/GenBank/DDBJ databases">
        <title>Antribacter stalactiti gen. nov., sp. nov., a new member of the family Nacardiaceae isolated from a cave.</title>
        <authorList>
            <person name="Kim I.S."/>
        </authorList>
    </citation>
    <scope>NUCLEOTIDE SEQUENCE [LARGE SCALE GENOMIC DNA]</scope>
    <source>
        <strain evidence="1 2">YC2-7</strain>
    </source>
</reference>
<keyword evidence="1" id="KW-0560">Oxidoreductase</keyword>
<keyword evidence="1" id="KW-0575">Peroxidase</keyword>